<proteinExistence type="predicted"/>
<dbReference type="AlphaFoldDB" id="A0A8T2RLK7"/>
<dbReference type="GO" id="GO:0004648">
    <property type="term" value="F:O-phospho-L-serine:2-oxoglutarate aminotransferase activity"/>
    <property type="evidence" value="ECO:0007669"/>
    <property type="project" value="UniProtKB-EC"/>
</dbReference>
<keyword evidence="3" id="KW-0663">Pyridoxal phosphate</keyword>
<evidence type="ECO:0000256" key="5">
    <source>
        <dbReference type="ARBA" id="ARBA00049007"/>
    </source>
</evidence>
<evidence type="ECO:0000259" key="6">
    <source>
        <dbReference type="Pfam" id="PF00266"/>
    </source>
</evidence>
<reference evidence="7" key="1">
    <citation type="submission" date="2021-08" db="EMBL/GenBank/DDBJ databases">
        <title>WGS assembly of Ceratopteris richardii.</title>
        <authorList>
            <person name="Marchant D.B."/>
            <person name="Chen G."/>
            <person name="Jenkins J."/>
            <person name="Shu S."/>
            <person name="Leebens-Mack J."/>
            <person name="Grimwood J."/>
            <person name="Schmutz J."/>
            <person name="Soltis P."/>
            <person name="Soltis D."/>
            <person name="Chen Z.-H."/>
        </authorList>
    </citation>
    <scope>NUCLEOTIDE SEQUENCE</scope>
    <source>
        <strain evidence="7">Whitten #5841</strain>
        <tissue evidence="7">Leaf</tissue>
    </source>
</reference>
<evidence type="ECO:0000256" key="3">
    <source>
        <dbReference type="ARBA" id="ARBA00022898"/>
    </source>
</evidence>
<dbReference type="Proteomes" id="UP000825935">
    <property type="component" value="Chromosome 26"/>
</dbReference>
<dbReference type="EMBL" id="CM035431">
    <property type="protein sequence ID" value="KAH7297289.1"/>
    <property type="molecule type" value="Genomic_DNA"/>
</dbReference>
<dbReference type="Pfam" id="PF00266">
    <property type="entry name" value="Aminotran_5"/>
    <property type="match status" value="1"/>
</dbReference>
<gene>
    <name evidence="7" type="ORF">KP509_26G064100</name>
</gene>
<dbReference type="PANTHER" id="PTHR43247:SF1">
    <property type="entry name" value="PHOSPHOSERINE AMINOTRANSFERASE"/>
    <property type="match status" value="1"/>
</dbReference>
<dbReference type="SUPFAM" id="SSF53383">
    <property type="entry name" value="PLP-dependent transferases"/>
    <property type="match status" value="1"/>
</dbReference>
<sequence>MGSCFHSNPDNLMQYPQPVLTLNTPILKDDSKQPQNQKETFEDEDRVFNFAAGPATLPASVLKQTQAEPYNWRGSGMSVMEMSHRGKEFLSVIQNAEASLRSLLNIPDDYVVLFLQGGATTQFSSAPLNLCKAGDAPDYIDLLMRNLQMLPL</sequence>
<protein>
    <recommendedName>
        <fullName evidence="6">Aminotransferase class V domain-containing protein</fullName>
    </recommendedName>
</protein>
<keyword evidence="2" id="KW-0808">Transferase</keyword>
<dbReference type="InterPro" id="IPR015421">
    <property type="entry name" value="PyrdxlP-dep_Trfase_major"/>
</dbReference>
<comment type="caution">
    <text evidence="7">The sequence shown here is derived from an EMBL/GenBank/DDBJ whole genome shotgun (WGS) entry which is preliminary data.</text>
</comment>
<dbReference type="PANTHER" id="PTHR43247">
    <property type="entry name" value="PHOSPHOSERINE AMINOTRANSFERASE"/>
    <property type="match status" value="1"/>
</dbReference>
<name>A0A8T2RLK7_CERRI</name>
<evidence type="ECO:0000256" key="2">
    <source>
        <dbReference type="ARBA" id="ARBA00022679"/>
    </source>
</evidence>
<dbReference type="InterPro" id="IPR015424">
    <property type="entry name" value="PyrdxlP-dep_Trfase"/>
</dbReference>
<evidence type="ECO:0000313" key="8">
    <source>
        <dbReference type="Proteomes" id="UP000825935"/>
    </source>
</evidence>
<accession>A0A8T2RLK7</accession>
<dbReference type="OrthoDB" id="1934753at2759"/>
<dbReference type="InterPro" id="IPR000192">
    <property type="entry name" value="Aminotrans_V_dom"/>
</dbReference>
<comment type="cofactor">
    <cofactor evidence="1">
        <name>pyridoxal 5'-phosphate</name>
        <dbReference type="ChEBI" id="CHEBI:597326"/>
    </cofactor>
</comment>
<feature type="domain" description="Aminotransferase class V" evidence="6">
    <location>
        <begin position="47"/>
        <end position="135"/>
    </location>
</feature>
<dbReference type="GO" id="GO:0009570">
    <property type="term" value="C:chloroplast stroma"/>
    <property type="evidence" value="ECO:0007669"/>
    <property type="project" value="TreeGrafter"/>
</dbReference>
<dbReference type="GO" id="GO:0006564">
    <property type="term" value="P:L-serine biosynthetic process"/>
    <property type="evidence" value="ECO:0007669"/>
    <property type="project" value="InterPro"/>
</dbReference>
<evidence type="ECO:0000256" key="4">
    <source>
        <dbReference type="ARBA" id="ARBA00029440"/>
    </source>
</evidence>
<dbReference type="Gene3D" id="3.40.640.10">
    <property type="entry name" value="Type I PLP-dependent aspartate aminotransferase-like (Major domain)"/>
    <property type="match status" value="1"/>
</dbReference>
<evidence type="ECO:0000256" key="1">
    <source>
        <dbReference type="ARBA" id="ARBA00001933"/>
    </source>
</evidence>
<dbReference type="InterPro" id="IPR022278">
    <property type="entry name" value="Pser_aminoTfrase"/>
</dbReference>
<comment type="pathway">
    <text evidence="4">Amino-acid biosynthesis.</text>
</comment>
<dbReference type="GO" id="GO:0030170">
    <property type="term" value="F:pyridoxal phosphate binding"/>
    <property type="evidence" value="ECO:0007669"/>
    <property type="project" value="TreeGrafter"/>
</dbReference>
<comment type="catalytic activity">
    <reaction evidence="5">
        <text>O-phospho-L-serine + 2-oxoglutarate = 3-phosphooxypyruvate + L-glutamate</text>
        <dbReference type="Rhea" id="RHEA:14329"/>
        <dbReference type="ChEBI" id="CHEBI:16810"/>
        <dbReference type="ChEBI" id="CHEBI:18110"/>
        <dbReference type="ChEBI" id="CHEBI:29985"/>
        <dbReference type="ChEBI" id="CHEBI:57524"/>
        <dbReference type="EC" id="2.6.1.52"/>
    </reaction>
</comment>
<keyword evidence="8" id="KW-1185">Reference proteome</keyword>
<organism evidence="7 8">
    <name type="scientific">Ceratopteris richardii</name>
    <name type="common">Triangle waterfern</name>
    <dbReference type="NCBI Taxonomy" id="49495"/>
    <lineage>
        <taxon>Eukaryota</taxon>
        <taxon>Viridiplantae</taxon>
        <taxon>Streptophyta</taxon>
        <taxon>Embryophyta</taxon>
        <taxon>Tracheophyta</taxon>
        <taxon>Polypodiopsida</taxon>
        <taxon>Polypodiidae</taxon>
        <taxon>Polypodiales</taxon>
        <taxon>Pteridineae</taxon>
        <taxon>Pteridaceae</taxon>
        <taxon>Parkerioideae</taxon>
        <taxon>Ceratopteris</taxon>
    </lineage>
</organism>
<evidence type="ECO:0000313" key="7">
    <source>
        <dbReference type="EMBL" id="KAH7297289.1"/>
    </source>
</evidence>